<evidence type="ECO:0000313" key="3">
    <source>
        <dbReference type="Proteomes" id="UP000586918"/>
    </source>
</evidence>
<dbReference type="Pfam" id="PF00561">
    <property type="entry name" value="Abhydrolase_1"/>
    <property type="match status" value="1"/>
</dbReference>
<dbReference type="AlphaFoldDB" id="A0A848DRT5"/>
<sequence length="299" mass="31770">MNRKGPLAAAVPTHRRVVTLPGRGRTTIWEAPGPPGAPVLLLLHGATLNAELNWSGVINTLGRHYRVVAPDQRGHGDGPRCSVFRLEDCADDAAALATELGIDRFVAVGYSMGGFVAQLLWHRHRERVAGLVLCSTARNMCGSPWERSVAMLLPSAVATAAWFPALYPLGADLIAAGLLDHDLGPAERSWALAQMRRTTLRNALSTVQAVSAFSSHDWIGSVDVPAAAVLTRHDRVVPVRRQWKLARAIPGSTVIEVDGDHGVFVSSPGRFAAAVLAGCHAVCAGPVDELDTEPTTTAS</sequence>
<gene>
    <name evidence="2" type="ORF">HF519_29610</name>
</gene>
<protein>
    <submittedName>
        <fullName evidence="2">Alpha/beta hydrolase</fullName>
    </submittedName>
</protein>
<organism evidence="2 3">
    <name type="scientific">Pseudonocardia bannensis</name>
    <dbReference type="NCBI Taxonomy" id="630973"/>
    <lineage>
        <taxon>Bacteria</taxon>
        <taxon>Bacillati</taxon>
        <taxon>Actinomycetota</taxon>
        <taxon>Actinomycetes</taxon>
        <taxon>Pseudonocardiales</taxon>
        <taxon>Pseudonocardiaceae</taxon>
        <taxon>Pseudonocardia</taxon>
    </lineage>
</organism>
<dbReference type="InterPro" id="IPR029058">
    <property type="entry name" value="AB_hydrolase_fold"/>
</dbReference>
<dbReference type="EMBL" id="JAAXKZ010000226">
    <property type="protein sequence ID" value="NMH95620.1"/>
    <property type="molecule type" value="Genomic_DNA"/>
</dbReference>
<dbReference type="SUPFAM" id="SSF53474">
    <property type="entry name" value="alpha/beta-Hydrolases"/>
    <property type="match status" value="1"/>
</dbReference>
<dbReference type="GO" id="GO:0016020">
    <property type="term" value="C:membrane"/>
    <property type="evidence" value="ECO:0007669"/>
    <property type="project" value="TreeGrafter"/>
</dbReference>
<dbReference type="PRINTS" id="PR00111">
    <property type="entry name" value="ABHYDROLASE"/>
</dbReference>
<dbReference type="InterPro" id="IPR000073">
    <property type="entry name" value="AB_hydrolase_1"/>
</dbReference>
<dbReference type="RefSeq" id="WP_169416259.1">
    <property type="nucleotide sequence ID" value="NZ_JAAXKZ010000226.1"/>
</dbReference>
<dbReference type="GO" id="GO:0016787">
    <property type="term" value="F:hydrolase activity"/>
    <property type="evidence" value="ECO:0007669"/>
    <property type="project" value="UniProtKB-KW"/>
</dbReference>
<dbReference type="PANTHER" id="PTHR43798">
    <property type="entry name" value="MONOACYLGLYCEROL LIPASE"/>
    <property type="match status" value="1"/>
</dbReference>
<dbReference type="PANTHER" id="PTHR43798:SF33">
    <property type="entry name" value="HYDROLASE, PUTATIVE (AFU_ORTHOLOGUE AFUA_2G14860)-RELATED"/>
    <property type="match status" value="1"/>
</dbReference>
<dbReference type="Proteomes" id="UP000586918">
    <property type="component" value="Unassembled WGS sequence"/>
</dbReference>
<proteinExistence type="predicted"/>
<dbReference type="Gene3D" id="3.40.50.1820">
    <property type="entry name" value="alpha/beta hydrolase"/>
    <property type="match status" value="1"/>
</dbReference>
<evidence type="ECO:0000259" key="1">
    <source>
        <dbReference type="Pfam" id="PF00561"/>
    </source>
</evidence>
<comment type="caution">
    <text evidence="2">The sequence shown here is derived from an EMBL/GenBank/DDBJ whole genome shotgun (WGS) entry which is preliminary data.</text>
</comment>
<keyword evidence="2" id="KW-0378">Hydrolase</keyword>
<keyword evidence="3" id="KW-1185">Reference proteome</keyword>
<feature type="domain" description="AB hydrolase-1" evidence="1">
    <location>
        <begin position="38"/>
        <end position="266"/>
    </location>
</feature>
<reference evidence="2 3" key="1">
    <citation type="submission" date="2020-04" db="EMBL/GenBank/DDBJ databases">
        <authorList>
            <person name="Klaysubun C."/>
            <person name="Duangmal K."/>
            <person name="Lipun K."/>
        </authorList>
    </citation>
    <scope>NUCLEOTIDE SEQUENCE [LARGE SCALE GENOMIC DNA]</scope>
    <source>
        <strain evidence="2 3">DSM 45300</strain>
    </source>
</reference>
<dbReference type="InterPro" id="IPR050266">
    <property type="entry name" value="AB_hydrolase_sf"/>
</dbReference>
<evidence type="ECO:0000313" key="2">
    <source>
        <dbReference type="EMBL" id="NMH95620.1"/>
    </source>
</evidence>
<accession>A0A848DRT5</accession>
<name>A0A848DRT5_9PSEU</name>